<protein>
    <submittedName>
        <fullName evidence="2">Uncharacterized protein</fullName>
    </submittedName>
</protein>
<reference evidence="2 3" key="1">
    <citation type="submission" date="2013-07" db="EMBL/GenBank/DDBJ databases">
        <title>Comparative Genomic and Metabolomic Analysis of Twelve Strains of Pseudoalteromonas luteoviolacea.</title>
        <authorList>
            <person name="Vynne N.G."/>
            <person name="Mansson M."/>
            <person name="Gram L."/>
        </authorList>
    </citation>
    <scope>NUCLEOTIDE SEQUENCE [LARGE SCALE GENOMIC DNA]</scope>
    <source>
        <strain evidence="2 3">NCIMB 1942</strain>
    </source>
</reference>
<dbReference type="EMBL" id="AUXT01000215">
    <property type="protein sequence ID" value="KZN41506.1"/>
    <property type="molecule type" value="Genomic_DNA"/>
</dbReference>
<dbReference type="AlphaFoldDB" id="A0A166Y6Y0"/>
<accession>A0A166Y6Y0</accession>
<name>A0A166Y6Y0_9GAMM</name>
<dbReference type="RefSeq" id="WP_063379160.1">
    <property type="nucleotide sequence ID" value="NZ_AUXT01000215.1"/>
</dbReference>
<proteinExistence type="predicted"/>
<evidence type="ECO:0000256" key="1">
    <source>
        <dbReference type="SAM" id="Phobius"/>
    </source>
</evidence>
<sequence>MFESISLKAVYQSIGYISLPVLCIALIVGWKSINTRSLMTLLLVVEAVDTAMVDTAYGWRNGYYIWIFLYSLLYIYVVLARRLIVKKLSNISSFCKDVYENYYFSKQEGALLFVYILHVFVCFIALFEVQFFQHYVIDTFPYVLHVFSPLLTLLCLAEALLVLKLATRTVPVDEHVMALKACRKAEKKRLKNIAHKDKH</sequence>
<keyword evidence="1" id="KW-0812">Transmembrane</keyword>
<evidence type="ECO:0000313" key="3">
    <source>
        <dbReference type="Proteomes" id="UP000076587"/>
    </source>
</evidence>
<keyword evidence="1" id="KW-1133">Transmembrane helix</keyword>
<organism evidence="2 3">
    <name type="scientific">Pseudoalteromonas luteoviolacea NCIMB 1942</name>
    <dbReference type="NCBI Taxonomy" id="1365253"/>
    <lineage>
        <taxon>Bacteria</taxon>
        <taxon>Pseudomonadati</taxon>
        <taxon>Pseudomonadota</taxon>
        <taxon>Gammaproteobacteria</taxon>
        <taxon>Alteromonadales</taxon>
        <taxon>Pseudoalteromonadaceae</taxon>
        <taxon>Pseudoalteromonas</taxon>
    </lineage>
</organism>
<feature type="transmembrane region" description="Helical" evidence="1">
    <location>
        <begin position="142"/>
        <end position="163"/>
    </location>
</feature>
<feature type="transmembrane region" description="Helical" evidence="1">
    <location>
        <begin position="63"/>
        <end position="84"/>
    </location>
</feature>
<feature type="transmembrane region" description="Helical" evidence="1">
    <location>
        <begin position="12"/>
        <end position="30"/>
    </location>
</feature>
<evidence type="ECO:0000313" key="2">
    <source>
        <dbReference type="EMBL" id="KZN41506.1"/>
    </source>
</evidence>
<dbReference type="PATRIC" id="fig|1365253.3.peg.4906"/>
<gene>
    <name evidence="2" type="ORF">N482_20320</name>
</gene>
<dbReference type="Proteomes" id="UP000076587">
    <property type="component" value="Unassembled WGS sequence"/>
</dbReference>
<comment type="caution">
    <text evidence="2">The sequence shown here is derived from an EMBL/GenBank/DDBJ whole genome shotgun (WGS) entry which is preliminary data.</text>
</comment>
<feature type="transmembrane region" description="Helical" evidence="1">
    <location>
        <begin position="112"/>
        <end position="136"/>
    </location>
</feature>
<dbReference type="OrthoDB" id="6315535at2"/>
<keyword evidence="1" id="KW-0472">Membrane</keyword>